<organism evidence="3 4">
    <name type="scientific">Halomonas mongoliensis</name>
    <dbReference type="NCBI Taxonomy" id="321265"/>
    <lineage>
        <taxon>Bacteria</taxon>
        <taxon>Pseudomonadati</taxon>
        <taxon>Pseudomonadota</taxon>
        <taxon>Gammaproteobacteria</taxon>
        <taxon>Oceanospirillales</taxon>
        <taxon>Halomonadaceae</taxon>
        <taxon>Halomonas</taxon>
    </lineage>
</organism>
<dbReference type="RefSeq" id="WP_309636480.1">
    <property type="nucleotide sequence ID" value="NZ_JARWAL010000006.1"/>
</dbReference>
<feature type="transmembrane region" description="Helical" evidence="1">
    <location>
        <begin position="193"/>
        <end position="214"/>
    </location>
</feature>
<sequence length="538" mass="58009">MTQPDPDAPALEGWQRLSPWAMGLLLISGGASLLRQHLPLVAGAGAGLAMVERIGLREMALGGALLLGAALLLSLAYYRRFRFRLDGDLLIICRGLLERREFKVAAEHVQQVEIHQPFYMRPFGLVQWQVETRAGEASRIALPGIRRDVAEALDRRLRPAGGVAKAASEPDEAAAEPARPAPRLRYRITPGALVLHGLASRSVYVIAAMLSPLVRPLERWLHETLPQTTPPAWLPTSAPAAVALGMAALLSGLALLSVLAAWWRFHGYLLHDDDGERQRQVSGLFNRREQVLMLSRLQVVEWVQTGLGRLLRRGYLVCHQFGAAGGAEAEARRFVVPGLGLADGRRLAGVFWPGLTMATPLARVEPLYRRVLFLRMLLALLAAALVGAWLLGSAVMNGESAGDAASGGQALRSLAPGEGPGALSAVFLVGLGGLIALAALLAQLRWCALGWAREGEYLIVRQGLLGQRTRLFPTGSLVAVEVQQSWLQRRRGVATLHLHLANGPVTLPYLRAERADALANRLLAGVEAEGSAPAPSLR</sequence>
<protein>
    <submittedName>
        <fullName evidence="3">PH domain-containing protein</fullName>
    </submittedName>
</protein>
<name>A0ABU1GMI7_9GAMM</name>
<feature type="transmembrane region" description="Helical" evidence="1">
    <location>
        <begin position="240"/>
        <end position="263"/>
    </location>
</feature>
<keyword evidence="1" id="KW-1133">Transmembrane helix</keyword>
<reference evidence="3 4" key="1">
    <citation type="submission" date="2023-04" db="EMBL/GenBank/DDBJ databases">
        <title>A long-awaited taxogenomic arrangement of the family Halomonadaceae.</title>
        <authorList>
            <person name="De La Haba R."/>
            <person name="Chuvochina M."/>
            <person name="Wittouck S."/>
            <person name="Arahal D.R."/>
            <person name="Sanchez-Porro C."/>
            <person name="Hugenholtz P."/>
            <person name="Ventosa A."/>
        </authorList>
    </citation>
    <scope>NUCLEOTIDE SEQUENCE [LARGE SCALE GENOMIC DNA]</scope>
    <source>
        <strain evidence="3 4">DSM 17332</strain>
    </source>
</reference>
<keyword evidence="1" id="KW-0812">Transmembrane</keyword>
<gene>
    <name evidence="3" type="ORF">QC820_08010</name>
</gene>
<proteinExistence type="predicted"/>
<evidence type="ECO:0000259" key="2">
    <source>
        <dbReference type="Pfam" id="PF03703"/>
    </source>
</evidence>
<keyword evidence="4" id="KW-1185">Reference proteome</keyword>
<evidence type="ECO:0000256" key="1">
    <source>
        <dbReference type="SAM" id="Phobius"/>
    </source>
</evidence>
<feature type="transmembrane region" description="Helical" evidence="1">
    <location>
        <begin position="372"/>
        <end position="391"/>
    </location>
</feature>
<dbReference type="PANTHER" id="PTHR34473:SF3">
    <property type="entry name" value="TRANSMEMBRANE PROTEIN-RELATED"/>
    <property type="match status" value="1"/>
</dbReference>
<comment type="caution">
    <text evidence="3">The sequence shown here is derived from an EMBL/GenBank/DDBJ whole genome shotgun (WGS) entry which is preliminary data.</text>
</comment>
<feature type="transmembrane region" description="Helical" evidence="1">
    <location>
        <begin position="59"/>
        <end position="78"/>
    </location>
</feature>
<evidence type="ECO:0000313" key="4">
    <source>
        <dbReference type="Proteomes" id="UP001252270"/>
    </source>
</evidence>
<keyword evidence="1" id="KW-0472">Membrane</keyword>
<dbReference type="InterPro" id="IPR005182">
    <property type="entry name" value="YdbS-like_PH"/>
</dbReference>
<dbReference type="Pfam" id="PF03703">
    <property type="entry name" value="bPH_2"/>
    <property type="match status" value="2"/>
</dbReference>
<accession>A0ABU1GMI7</accession>
<evidence type="ECO:0000313" key="3">
    <source>
        <dbReference type="EMBL" id="MDR5892761.1"/>
    </source>
</evidence>
<feature type="domain" description="YdbS-like PH" evidence="2">
    <location>
        <begin position="78"/>
        <end position="155"/>
    </location>
</feature>
<feature type="transmembrane region" description="Helical" evidence="1">
    <location>
        <begin position="422"/>
        <end position="444"/>
    </location>
</feature>
<dbReference type="Proteomes" id="UP001252270">
    <property type="component" value="Unassembled WGS sequence"/>
</dbReference>
<dbReference type="PANTHER" id="PTHR34473">
    <property type="entry name" value="UPF0699 TRANSMEMBRANE PROTEIN YDBS"/>
    <property type="match status" value="1"/>
</dbReference>
<feature type="domain" description="YdbS-like PH" evidence="2">
    <location>
        <begin position="447"/>
        <end position="521"/>
    </location>
</feature>
<dbReference type="EMBL" id="JARWAL010000006">
    <property type="protein sequence ID" value="MDR5892761.1"/>
    <property type="molecule type" value="Genomic_DNA"/>
</dbReference>